<dbReference type="InterPro" id="IPR050288">
    <property type="entry name" value="Cellulose_deg_GH3"/>
</dbReference>
<evidence type="ECO:0000256" key="2">
    <source>
        <dbReference type="ARBA" id="ARBA00022801"/>
    </source>
</evidence>
<dbReference type="InterPro" id="IPR036881">
    <property type="entry name" value="Glyco_hydro_3_C_sf"/>
</dbReference>
<dbReference type="Pfam" id="PF01915">
    <property type="entry name" value="Glyco_hydro_3_C"/>
    <property type="match status" value="1"/>
</dbReference>
<proteinExistence type="inferred from homology"/>
<dbReference type="PROSITE" id="PS51820">
    <property type="entry name" value="PA14"/>
    <property type="match status" value="1"/>
</dbReference>
<dbReference type="InterPro" id="IPR001764">
    <property type="entry name" value="Glyco_hydro_3_N"/>
</dbReference>
<dbReference type="Pfam" id="PF07691">
    <property type="entry name" value="PA14"/>
    <property type="match status" value="1"/>
</dbReference>
<dbReference type="InterPro" id="IPR013783">
    <property type="entry name" value="Ig-like_fold"/>
</dbReference>
<dbReference type="AlphaFoldDB" id="A0A318UEF7"/>
<evidence type="ECO:0000313" key="4">
    <source>
        <dbReference type="EMBL" id="PYF69473.1"/>
    </source>
</evidence>
<dbReference type="InterPro" id="IPR002772">
    <property type="entry name" value="Glyco_hydro_3_C"/>
</dbReference>
<dbReference type="PANTHER" id="PTHR42715:SF10">
    <property type="entry name" value="BETA-GLUCOSIDASE"/>
    <property type="match status" value="1"/>
</dbReference>
<dbReference type="InterPro" id="IPR011658">
    <property type="entry name" value="PA14_dom"/>
</dbReference>
<keyword evidence="5" id="KW-1185">Reference proteome</keyword>
<dbReference type="PRINTS" id="PR00133">
    <property type="entry name" value="GLHYDRLASE3"/>
</dbReference>
<gene>
    <name evidence="4" type="ORF">B0O44_110113</name>
</gene>
<dbReference type="InterPro" id="IPR017853">
    <property type="entry name" value="GH"/>
</dbReference>
<name>A0A318UEF7_9SPHI</name>
<evidence type="ECO:0000259" key="3">
    <source>
        <dbReference type="PROSITE" id="PS51820"/>
    </source>
</evidence>
<dbReference type="SUPFAM" id="SSF52279">
    <property type="entry name" value="Beta-D-glucan exohydrolase, C-terminal domain"/>
    <property type="match status" value="1"/>
</dbReference>
<dbReference type="EMBL" id="QKLU01000010">
    <property type="protein sequence ID" value="PYF69473.1"/>
    <property type="molecule type" value="Genomic_DNA"/>
</dbReference>
<dbReference type="InterPro" id="IPR026891">
    <property type="entry name" value="Fn3-like"/>
</dbReference>
<dbReference type="GO" id="GO:0005975">
    <property type="term" value="P:carbohydrate metabolic process"/>
    <property type="evidence" value="ECO:0007669"/>
    <property type="project" value="InterPro"/>
</dbReference>
<dbReference type="SMART" id="SM00758">
    <property type="entry name" value="PA14"/>
    <property type="match status" value="1"/>
</dbReference>
<dbReference type="Gene3D" id="3.40.50.1700">
    <property type="entry name" value="Glycoside hydrolase family 3 C-terminal domain"/>
    <property type="match status" value="1"/>
</dbReference>
<dbReference type="SUPFAM" id="SSF51445">
    <property type="entry name" value="(Trans)glycosidases"/>
    <property type="match status" value="1"/>
</dbReference>
<accession>A0A318UEF7</accession>
<sequence>MSCILPDQTKPNRAVYKKQCQSSLRPDRKQNVLSKSGLLLFLLSVYGSFALAQVYKDPKAGVEKRVNALLAQMSLEEKLDYIGGFKGFYIRPVERLGLPEIKLTDGPVGTHKDGKSTAYPASILSAATWDTVLVKRLGKELGRDSRARGVHILLAPGVNIVRAPLSGRNFEYFSEDPFLNSRIAVNYIKGLQAERVVATVKHYAANNQEWDRNNVSSDLDERTLQEIYLPAFKAAVQEGKAGSVMNSYNPVNGVHATQNHHLNNEILKGDWAFDGFVMSDWSSTYDGVEAAKGGLDLEMPGARRMNRKDLMAAIKSGKLEEAVIDDKVRRILRIIFRFGFYDRPQLDSTIPKDNPEGARAALDLARGGIVLLKNQDNILPLNENIKTLAVIGPNADAYISGGGSSYTFPFHSVSVLKGIQAHSKTIKIIHATGLPVLSDLVSRSMFFTGPGSTARGIKAEYFNNIKLAGEPVKTGTDSVVSIHNGWHIAAEERGIPFDHCSMRWTGVIRPEKTGAYRFTVRGFDGFRLEVGKEKVIDLWREQGITTSSIVMQLTAGKEYPVKLEYYANTHPVDISFAWHPDVLDFREAVRAAAAADAVVLCTGFNESTEREGNDRSFELPQYQDSLIAVVAKANPKTIVVLNAGGNVYMEKWLPKVQGLLHAWYPGQEGGTAVAEILFGSINPSGKLPVSFEKKWEDNPAFANYADPQQTKRITYKEGVFIGYRYYDSKGVKPMFPFGYGLSYTSFNYSGLQVKVSGKKGAPQVRVSFQVRNTGMREGAEVAQLYVRELKSQLSRPYKELKAFSKVFLKKGESRNISILLDKQAFSYYKTSKKRFGYDPGSFEILIGSSSADIHLKNRVNIP</sequence>
<feature type="domain" description="PA14" evidence="3">
    <location>
        <begin position="452"/>
        <end position="593"/>
    </location>
</feature>
<comment type="similarity">
    <text evidence="1">Belongs to the glycosyl hydrolase 3 family.</text>
</comment>
<dbReference type="Pfam" id="PF00933">
    <property type="entry name" value="Glyco_hydro_3"/>
    <property type="match status" value="1"/>
</dbReference>
<dbReference type="SMART" id="SM01217">
    <property type="entry name" value="Fn3_like"/>
    <property type="match status" value="1"/>
</dbReference>
<dbReference type="Gene3D" id="3.20.20.300">
    <property type="entry name" value="Glycoside hydrolase, family 3, N-terminal domain"/>
    <property type="match status" value="1"/>
</dbReference>
<organism evidence="4 5">
    <name type="scientific">Pedobacter nutrimenti</name>
    <dbReference type="NCBI Taxonomy" id="1241337"/>
    <lineage>
        <taxon>Bacteria</taxon>
        <taxon>Pseudomonadati</taxon>
        <taxon>Bacteroidota</taxon>
        <taxon>Sphingobacteriia</taxon>
        <taxon>Sphingobacteriales</taxon>
        <taxon>Sphingobacteriaceae</taxon>
        <taxon>Pedobacter</taxon>
    </lineage>
</organism>
<dbReference type="Pfam" id="PF14310">
    <property type="entry name" value="Fn3-like"/>
    <property type="match status" value="1"/>
</dbReference>
<comment type="caution">
    <text evidence="4">The sequence shown here is derived from an EMBL/GenBank/DDBJ whole genome shotgun (WGS) entry which is preliminary data.</text>
</comment>
<reference evidence="4 5" key="1">
    <citation type="submission" date="2018-06" db="EMBL/GenBank/DDBJ databases">
        <title>Genomic Encyclopedia of Archaeal and Bacterial Type Strains, Phase II (KMG-II): from individual species to whole genera.</title>
        <authorList>
            <person name="Goeker M."/>
        </authorList>
    </citation>
    <scope>NUCLEOTIDE SEQUENCE [LARGE SCALE GENOMIC DNA]</scope>
    <source>
        <strain evidence="4 5">DSM 27372</strain>
    </source>
</reference>
<dbReference type="GO" id="GO:0008422">
    <property type="term" value="F:beta-glucosidase activity"/>
    <property type="evidence" value="ECO:0007669"/>
    <property type="project" value="UniProtKB-ARBA"/>
</dbReference>
<protein>
    <submittedName>
        <fullName evidence="4">Beta-glucosidase</fullName>
    </submittedName>
</protein>
<dbReference type="Gene3D" id="2.60.40.10">
    <property type="entry name" value="Immunoglobulins"/>
    <property type="match status" value="1"/>
</dbReference>
<evidence type="ECO:0000256" key="1">
    <source>
        <dbReference type="ARBA" id="ARBA00005336"/>
    </source>
</evidence>
<dbReference type="Proteomes" id="UP000248198">
    <property type="component" value="Unassembled WGS sequence"/>
</dbReference>
<evidence type="ECO:0000313" key="5">
    <source>
        <dbReference type="Proteomes" id="UP000248198"/>
    </source>
</evidence>
<keyword evidence="2" id="KW-0378">Hydrolase</keyword>
<dbReference type="InterPro" id="IPR037524">
    <property type="entry name" value="PA14/GLEYA"/>
</dbReference>
<dbReference type="Gene3D" id="2.60.120.260">
    <property type="entry name" value="Galactose-binding domain-like"/>
    <property type="match status" value="1"/>
</dbReference>
<dbReference type="PANTHER" id="PTHR42715">
    <property type="entry name" value="BETA-GLUCOSIDASE"/>
    <property type="match status" value="1"/>
</dbReference>
<dbReference type="FunFam" id="2.60.40.10:FF:000495">
    <property type="entry name" value="Periplasmic beta-glucosidase"/>
    <property type="match status" value="1"/>
</dbReference>
<dbReference type="InterPro" id="IPR036962">
    <property type="entry name" value="Glyco_hydro_3_N_sf"/>
</dbReference>